<reference evidence="1 2" key="1">
    <citation type="journal article" date="2019" name="Nat. Ecol. Evol.">
        <title>Megaphylogeny resolves global patterns of mushroom evolution.</title>
        <authorList>
            <person name="Varga T."/>
            <person name="Krizsan K."/>
            <person name="Foldi C."/>
            <person name="Dima B."/>
            <person name="Sanchez-Garcia M."/>
            <person name="Sanchez-Ramirez S."/>
            <person name="Szollosi G.J."/>
            <person name="Szarkandi J.G."/>
            <person name="Papp V."/>
            <person name="Albert L."/>
            <person name="Andreopoulos W."/>
            <person name="Angelini C."/>
            <person name="Antonin V."/>
            <person name="Barry K.W."/>
            <person name="Bougher N.L."/>
            <person name="Buchanan P."/>
            <person name="Buyck B."/>
            <person name="Bense V."/>
            <person name="Catcheside P."/>
            <person name="Chovatia M."/>
            <person name="Cooper J."/>
            <person name="Damon W."/>
            <person name="Desjardin D."/>
            <person name="Finy P."/>
            <person name="Geml J."/>
            <person name="Haridas S."/>
            <person name="Hughes K."/>
            <person name="Justo A."/>
            <person name="Karasinski D."/>
            <person name="Kautmanova I."/>
            <person name="Kiss B."/>
            <person name="Kocsube S."/>
            <person name="Kotiranta H."/>
            <person name="LaButti K.M."/>
            <person name="Lechner B.E."/>
            <person name="Liimatainen K."/>
            <person name="Lipzen A."/>
            <person name="Lukacs Z."/>
            <person name="Mihaltcheva S."/>
            <person name="Morgado L.N."/>
            <person name="Niskanen T."/>
            <person name="Noordeloos M.E."/>
            <person name="Ohm R.A."/>
            <person name="Ortiz-Santana B."/>
            <person name="Ovrebo C."/>
            <person name="Racz N."/>
            <person name="Riley R."/>
            <person name="Savchenko A."/>
            <person name="Shiryaev A."/>
            <person name="Soop K."/>
            <person name="Spirin V."/>
            <person name="Szebenyi C."/>
            <person name="Tomsovsky M."/>
            <person name="Tulloss R.E."/>
            <person name="Uehling J."/>
            <person name="Grigoriev I.V."/>
            <person name="Vagvolgyi C."/>
            <person name="Papp T."/>
            <person name="Martin F.M."/>
            <person name="Miettinen O."/>
            <person name="Hibbett D.S."/>
            <person name="Nagy L.G."/>
        </authorList>
    </citation>
    <scope>NUCLEOTIDE SEQUENCE [LARGE SCALE GENOMIC DNA]</scope>
    <source>
        <strain evidence="1 2">CBS 309.79</strain>
    </source>
</reference>
<dbReference type="EMBL" id="ML178852">
    <property type="protein sequence ID" value="TFK97017.1"/>
    <property type="molecule type" value="Genomic_DNA"/>
</dbReference>
<evidence type="ECO:0000313" key="1">
    <source>
        <dbReference type="EMBL" id="TFK97017.1"/>
    </source>
</evidence>
<name>A0A5C3Q781_9AGAR</name>
<dbReference type="Proteomes" id="UP000305067">
    <property type="component" value="Unassembled WGS sequence"/>
</dbReference>
<evidence type="ECO:0000313" key="2">
    <source>
        <dbReference type="Proteomes" id="UP000305067"/>
    </source>
</evidence>
<proteinExistence type="predicted"/>
<gene>
    <name evidence="1" type="ORF">BDV98DRAFT_514612</name>
</gene>
<protein>
    <submittedName>
        <fullName evidence="1">Uncharacterized protein</fullName>
    </submittedName>
</protein>
<sequence length="154" mass="17981">KLRKAVDVFTKRAENKLTRSRPTKEEWRLVDEVLDVLKAASKKFSASTPNIAMVIPVMDSIDDKLLAIARDRNHHPAIRIATLKAKNLLNKYYALTDASNIYRIAIRKSDMLFFTSLSSDCSQPPLELHPWFRGRYFELRKWPIEWRRAARLAR</sequence>
<dbReference type="STRING" id="1884261.A0A5C3Q781"/>
<dbReference type="AlphaFoldDB" id="A0A5C3Q781"/>
<dbReference type="OrthoDB" id="3359487at2759"/>
<keyword evidence="2" id="KW-1185">Reference proteome</keyword>
<feature type="non-terminal residue" evidence="1">
    <location>
        <position position="1"/>
    </location>
</feature>
<accession>A0A5C3Q781</accession>
<organism evidence="1 2">
    <name type="scientific">Pterulicium gracile</name>
    <dbReference type="NCBI Taxonomy" id="1884261"/>
    <lineage>
        <taxon>Eukaryota</taxon>
        <taxon>Fungi</taxon>
        <taxon>Dikarya</taxon>
        <taxon>Basidiomycota</taxon>
        <taxon>Agaricomycotina</taxon>
        <taxon>Agaricomycetes</taxon>
        <taxon>Agaricomycetidae</taxon>
        <taxon>Agaricales</taxon>
        <taxon>Pleurotineae</taxon>
        <taxon>Pterulaceae</taxon>
        <taxon>Pterulicium</taxon>
    </lineage>
</organism>